<dbReference type="EMBL" id="PZKL01000026">
    <property type="protein sequence ID" value="PTH81072.1"/>
    <property type="molecule type" value="Genomic_DNA"/>
</dbReference>
<evidence type="ECO:0000313" key="1">
    <source>
        <dbReference type="EMBL" id="PTH81072.1"/>
    </source>
</evidence>
<dbReference type="AlphaFoldDB" id="A0A2T4N2L0"/>
<sequence>MSSQTVWLPTALYTALIRWQMDDFTAIGFVNAIFGDKAESQIRQRRYRYTFIYRHLIKLVNKGLLKRKHVDDGKRFSHFIRTPQFDDVHFKEEFIGPEALMSEQDKEKDKEIERVKNEFESIKSKLGTRAQHYRQTLQMNDLKLAEYNELRSDFPLLAPIIDKAVSDAVEESRKIKGKIAAVERILTVIWMITTPKKRESNL</sequence>
<dbReference type="Proteomes" id="UP000241986">
    <property type="component" value="Unassembled WGS sequence"/>
</dbReference>
<gene>
    <name evidence="1" type="ORF">DAA48_11030</name>
</gene>
<evidence type="ECO:0000313" key="2">
    <source>
        <dbReference type="Proteomes" id="UP000241986"/>
    </source>
</evidence>
<comment type="caution">
    <text evidence="1">The sequence shown here is derived from an EMBL/GenBank/DDBJ whole genome shotgun (WGS) entry which is preliminary data.</text>
</comment>
<proteinExistence type="predicted"/>
<reference evidence="1 2" key="1">
    <citation type="submission" date="2018-03" db="EMBL/GenBank/DDBJ databases">
        <title>Aeromonas veronii whole genome sequencing and analysis.</title>
        <authorList>
            <person name="Xie H."/>
            <person name="Liu T."/>
            <person name="Wang K."/>
        </authorList>
    </citation>
    <scope>NUCLEOTIDE SEQUENCE [LARGE SCALE GENOMIC DNA]</scope>
    <source>
        <strain evidence="1 2">XH.VA.1</strain>
    </source>
</reference>
<dbReference type="RefSeq" id="WP_107683382.1">
    <property type="nucleotide sequence ID" value="NZ_PZKL01000026.1"/>
</dbReference>
<accession>A0A2T4N2L0</accession>
<name>A0A2T4N2L0_AERVE</name>
<organism evidence="1 2">
    <name type="scientific">Aeromonas veronii</name>
    <dbReference type="NCBI Taxonomy" id="654"/>
    <lineage>
        <taxon>Bacteria</taxon>
        <taxon>Pseudomonadati</taxon>
        <taxon>Pseudomonadota</taxon>
        <taxon>Gammaproteobacteria</taxon>
        <taxon>Aeromonadales</taxon>
        <taxon>Aeromonadaceae</taxon>
        <taxon>Aeromonas</taxon>
    </lineage>
</organism>
<protein>
    <submittedName>
        <fullName evidence="1">Uncharacterized protein</fullName>
    </submittedName>
</protein>